<dbReference type="EMBL" id="QGNW01002681">
    <property type="protein sequence ID" value="RVW12777.1"/>
    <property type="molecule type" value="Genomic_DNA"/>
</dbReference>
<proteinExistence type="predicted"/>
<accession>A0A438BP74</accession>
<comment type="caution">
    <text evidence="2">The sequence shown here is derived from an EMBL/GenBank/DDBJ whole genome shotgun (WGS) entry which is preliminary data.</text>
</comment>
<reference evidence="2 3" key="1">
    <citation type="journal article" date="2018" name="PLoS Genet.">
        <title>Population sequencing reveals clonal diversity and ancestral inbreeding in the grapevine cultivar Chardonnay.</title>
        <authorList>
            <person name="Roach M.J."/>
            <person name="Johnson D.L."/>
            <person name="Bohlmann J."/>
            <person name="van Vuuren H.J."/>
            <person name="Jones S.J."/>
            <person name="Pretorius I.S."/>
            <person name="Schmidt S.A."/>
            <person name="Borneman A.R."/>
        </authorList>
    </citation>
    <scope>NUCLEOTIDE SEQUENCE [LARGE SCALE GENOMIC DNA]</scope>
    <source>
        <strain evidence="3">cv. Chardonnay</strain>
        <tissue evidence="2">Leaf</tissue>
    </source>
</reference>
<feature type="compositionally biased region" description="Low complexity" evidence="1">
    <location>
        <begin position="17"/>
        <end position="29"/>
    </location>
</feature>
<feature type="region of interest" description="Disordered" evidence="1">
    <location>
        <begin position="16"/>
        <end position="109"/>
    </location>
</feature>
<organism evidence="2 3">
    <name type="scientific">Vitis vinifera</name>
    <name type="common">Grape</name>
    <dbReference type="NCBI Taxonomy" id="29760"/>
    <lineage>
        <taxon>Eukaryota</taxon>
        <taxon>Viridiplantae</taxon>
        <taxon>Streptophyta</taxon>
        <taxon>Embryophyta</taxon>
        <taxon>Tracheophyta</taxon>
        <taxon>Spermatophyta</taxon>
        <taxon>Magnoliopsida</taxon>
        <taxon>eudicotyledons</taxon>
        <taxon>Gunneridae</taxon>
        <taxon>Pentapetalae</taxon>
        <taxon>rosids</taxon>
        <taxon>Vitales</taxon>
        <taxon>Vitaceae</taxon>
        <taxon>Viteae</taxon>
        <taxon>Vitis</taxon>
    </lineage>
</organism>
<sequence length="218" mass="24205">MNYVALAMAKTIGAHVASPSARNPRPRASPTRDSTSEALQASIIPHSEGGVQSRPPQCRNETRRPPTTLGASTSRPNKLVYRLPTKKARVSGPRESSAPPQPQPPTTEPFHSELCLIWRRSDNSQSLEIHSTYCREYHMEHLMTPRDFLHIAEALHIPYEPEGASTWDAPSRCGAALQHISTSAYGADEMSYIRGFIPDIRGFLLWPSSFDYDLSSPL</sequence>
<evidence type="ECO:0000256" key="1">
    <source>
        <dbReference type="SAM" id="MobiDB-lite"/>
    </source>
</evidence>
<dbReference type="AlphaFoldDB" id="A0A438BP74"/>
<dbReference type="Proteomes" id="UP000288805">
    <property type="component" value="Unassembled WGS sequence"/>
</dbReference>
<evidence type="ECO:0000313" key="3">
    <source>
        <dbReference type="Proteomes" id="UP000288805"/>
    </source>
</evidence>
<evidence type="ECO:0000313" key="2">
    <source>
        <dbReference type="EMBL" id="RVW12777.1"/>
    </source>
</evidence>
<gene>
    <name evidence="2" type="ORF">CK203_108796</name>
</gene>
<name>A0A438BP74_VITVI</name>
<protein>
    <submittedName>
        <fullName evidence="2">Uncharacterized protein</fullName>
    </submittedName>
</protein>